<dbReference type="KEGG" id="clec:106665109"/>
<evidence type="ECO:0000259" key="7">
    <source>
        <dbReference type="SMART" id="SM00382"/>
    </source>
</evidence>
<dbReference type="Pfam" id="PF00004">
    <property type="entry name" value="AAA"/>
    <property type="match status" value="1"/>
</dbReference>
<keyword evidence="5" id="KW-0496">Mitochondrion</keyword>
<dbReference type="AlphaFoldDB" id="A0A8I6TDI0"/>
<dbReference type="Proteomes" id="UP000494040">
    <property type="component" value="Unassembled WGS sequence"/>
</dbReference>
<proteinExistence type="inferred from homology"/>
<dbReference type="PANTHER" id="PTHR45644:SF3">
    <property type="entry name" value="FI08533P-RELATED"/>
    <property type="match status" value="1"/>
</dbReference>
<dbReference type="FunFam" id="3.40.50.300:FF:000538">
    <property type="entry name" value="ATPase family AAA domain-containing protein 1"/>
    <property type="match status" value="1"/>
</dbReference>
<dbReference type="InterPro" id="IPR041569">
    <property type="entry name" value="AAA_lid_3"/>
</dbReference>
<dbReference type="Pfam" id="PF17862">
    <property type="entry name" value="AAA_lid_3"/>
    <property type="match status" value="1"/>
</dbReference>
<dbReference type="GO" id="GO:0005524">
    <property type="term" value="F:ATP binding"/>
    <property type="evidence" value="ECO:0007669"/>
    <property type="project" value="UniProtKB-KW"/>
</dbReference>
<protein>
    <recommendedName>
        <fullName evidence="7">AAA+ ATPase domain-containing protein</fullName>
    </recommendedName>
</protein>
<keyword evidence="9" id="KW-1185">Reference proteome</keyword>
<evidence type="ECO:0000256" key="3">
    <source>
        <dbReference type="ARBA" id="ARBA00022787"/>
    </source>
</evidence>
<evidence type="ECO:0000256" key="4">
    <source>
        <dbReference type="ARBA" id="ARBA00022840"/>
    </source>
</evidence>
<evidence type="ECO:0000256" key="6">
    <source>
        <dbReference type="RuleBase" id="RU003651"/>
    </source>
</evidence>
<dbReference type="SMART" id="SM00382">
    <property type="entry name" value="AAA"/>
    <property type="match status" value="1"/>
</dbReference>
<dbReference type="InterPro" id="IPR003960">
    <property type="entry name" value="ATPase_AAA_CS"/>
</dbReference>
<sequence>MMPYMPMESAKNTPIVTFLARPEVQYFIRVSVFSLATYLSVKWFLKQMDPTNKQKKTAVKKAQEMLAKLGLSNLKDLNEYEMMIASHLVDPNDIKVTWSSIGGLNNIIQEIKEIVILPIVRKDLFHGSQLTQPPKGVLLHGPPGCGKTMIAKATAREAGTRFINLDLSILTDKWYGESQKLAAAVFSLAVKIQPCIIFIDEIDSFLRSRNVQDHEATAMMKAQFMTLWDGLNTDPTCTVIVMGATNRPHDLDLAIRRRMPATFHITLPSLEQRKDILQLIMNGEPLADNVDLDKIAKLSESFSGSDLKELCRNASMYRIRDYMKNCQITNSPKNLSTRGGYLNQKLEEDQEEFRDTLRPITMEDMVNSLSKMKETKVVCSTLSMD</sequence>
<dbReference type="OrthoDB" id="10254455at2759"/>
<organism evidence="8 9">
    <name type="scientific">Cimex lectularius</name>
    <name type="common">Bed bug</name>
    <name type="synonym">Acanthia lectularia</name>
    <dbReference type="NCBI Taxonomy" id="79782"/>
    <lineage>
        <taxon>Eukaryota</taxon>
        <taxon>Metazoa</taxon>
        <taxon>Ecdysozoa</taxon>
        <taxon>Arthropoda</taxon>
        <taxon>Hexapoda</taxon>
        <taxon>Insecta</taxon>
        <taxon>Pterygota</taxon>
        <taxon>Neoptera</taxon>
        <taxon>Paraneoptera</taxon>
        <taxon>Hemiptera</taxon>
        <taxon>Heteroptera</taxon>
        <taxon>Panheteroptera</taxon>
        <taxon>Cimicomorpha</taxon>
        <taxon>Cimicidae</taxon>
        <taxon>Cimex</taxon>
    </lineage>
</organism>
<dbReference type="OMA" id="CRNAAMR"/>
<name>A0A8I6TDI0_CIMLE</name>
<dbReference type="GO" id="GO:0016887">
    <property type="term" value="F:ATP hydrolysis activity"/>
    <property type="evidence" value="ECO:0007669"/>
    <property type="project" value="InterPro"/>
</dbReference>
<dbReference type="SUPFAM" id="SSF52540">
    <property type="entry name" value="P-loop containing nucleoside triphosphate hydrolases"/>
    <property type="match status" value="1"/>
</dbReference>
<dbReference type="Gene3D" id="3.40.50.300">
    <property type="entry name" value="P-loop containing nucleotide triphosphate hydrolases"/>
    <property type="match status" value="1"/>
</dbReference>
<keyword evidence="3" id="KW-0472">Membrane</keyword>
<dbReference type="CDD" id="cd19520">
    <property type="entry name" value="RecA-like_ATAD1"/>
    <property type="match status" value="1"/>
</dbReference>
<keyword evidence="2 6" id="KW-0547">Nucleotide-binding</keyword>
<evidence type="ECO:0000256" key="5">
    <source>
        <dbReference type="ARBA" id="ARBA00023128"/>
    </source>
</evidence>
<comment type="similarity">
    <text evidence="6">Belongs to the AAA ATPase family.</text>
</comment>
<dbReference type="EnsemblMetazoa" id="XM_014391315.2">
    <property type="protein sequence ID" value="XP_014246801.1"/>
    <property type="gene ID" value="LOC106665109"/>
</dbReference>
<dbReference type="GO" id="GO:0140570">
    <property type="term" value="P:extraction of mislocalized protein from mitochondrial outer membrane"/>
    <property type="evidence" value="ECO:0007669"/>
    <property type="project" value="TreeGrafter"/>
</dbReference>
<dbReference type="InterPro" id="IPR003959">
    <property type="entry name" value="ATPase_AAA_core"/>
</dbReference>
<keyword evidence="4 6" id="KW-0067">ATP-binding</keyword>
<dbReference type="InterPro" id="IPR051701">
    <property type="entry name" value="Mito_OM_Translocase_MSP1"/>
</dbReference>
<evidence type="ECO:0000256" key="1">
    <source>
        <dbReference type="ARBA" id="ARBA00004572"/>
    </source>
</evidence>
<dbReference type="GeneID" id="106665109"/>
<comment type="subcellular location">
    <subcellularLocation>
        <location evidence="1">Mitochondrion outer membrane</location>
        <topology evidence="1">Single-pass membrane protein</topology>
    </subcellularLocation>
</comment>
<reference evidence="8" key="1">
    <citation type="submission" date="2022-01" db="UniProtKB">
        <authorList>
            <consortium name="EnsemblMetazoa"/>
        </authorList>
    </citation>
    <scope>IDENTIFICATION</scope>
</reference>
<evidence type="ECO:0000313" key="8">
    <source>
        <dbReference type="EnsemblMetazoa" id="XP_014246801.1"/>
    </source>
</evidence>
<feature type="domain" description="AAA+ ATPase" evidence="7">
    <location>
        <begin position="133"/>
        <end position="269"/>
    </location>
</feature>
<dbReference type="CTD" id="44021"/>
<dbReference type="PROSITE" id="PS00674">
    <property type="entry name" value="AAA"/>
    <property type="match status" value="1"/>
</dbReference>
<dbReference type="InterPro" id="IPR003593">
    <property type="entry name" value="AAA+_ATPase"/>
</dbReference>
<evidence type="ECO:0000256" key="2">
    <source>
        <dbReference type="ARBA" id="ARBA00022741"/>
    </source>
</evidence>
<dbReference type="GO" id="GO:0005741">
    <property type="term" value="C:mitochondrial outer membrane"/>
    <property type="evidence" value="ECO:0007669"/>
    <property type="project" value="UniProtKB-SubCell"/>
</dbReference>
<keyword evidence="3" id="KW-1000">Mitochondrion outer membrane</keyword>
<evidence type="ECO:0000313" key="9">
    <source>
        <dbReference type="Proteomes" id="UP000494040"/>
    </source>
</evidence>
<dbReference type="Gene3D" id="1.10.8.60">
    <property type="match status" value="1"/>
</dbReference>
<accession>A0A8I6TDI0</accession>
<dbReference type="PANTHER" id="PTHR45644">
    <property type="entry name" value="AAA ATPASE, PUTATIVE (AFU_ORTHOLOGUE AFUA_2G12920)-RELATED-RELATED"/>
    <property type="match status" value="1"/>
</dbReference>
<dbReference type="RefSeq" id="XP_014246801.1">
    <property type="nucleotide sequence ID" value="XM_014391315.2"/>
</dbReference>
<dbReference type="InterPro" id="IPR027417">
    <property type="entry name" value="P-loop_NTPase"/>
</dbReference>